<dbReference type="Gene3D" id="2.60.120.200">
    <property type="match status" value="1"/>
</dbReference>
<dbReference type="Pfam" id="PF07081">
    <property type="entry name" value="DUF1349"/>
    <property type="match status" value="1"/>
</dbReference>
<dbReference type="EMBL" id="NBXA01000026">
    <property type="protein sequence ID" value="RFA07616.1"/>
    <property type="molecule type" value="Genomic_DNA"/>
</dbReference>
<dbReference type="SUPFAM" id="SSF49899">
    <property type="entry name" value="Concanavalin A-like lectins/glucanases"/>
    <property type="match status" value="1"/>
</dbReference>
<proteinExistence type="predicted"/>
<dbReference type="PANTHER" id="PTHR35332:SF2">
    <property type="entry name" value="REGULATION OF ENOLASE PROTEIN 1"/>
    <property type="match status" value="1"/>
</dbReference>
<dbReference type="OrthoDB" id="9814707at2"/>
<dbReference type="InterPro" id="IPR015987">
    <property type="entry name" value="UCP022704"/>
</dbReference>
<dbReference type="PIRSF" id="PIRSF022704">
    <property type="entry name" value="UCP022704"/>
    <property type="match status" value="1"/>
</dbReference>
<dbReference type="RefSeq" id="WP_116284155.1">
    <property type="nucleotide sequence ID" value="NZ_NBXA01000026.1"/>
</dbReference>
<evidence type="ECO:0000313" key="2">
    <source>
        <dbReference type="Proteomes" id="UP000256709"/>
    </source>
</evidence>
<gene>
    <name evidence="1" type="ORF">B7R21_15670</name>
</gene>
<reference evidence="1 2" key="1">
    <citation type="submission" date="2017-04" db="EMBL/GenBank/DDBJ databases">
        <title>Comparative genome analysis of Subtercola boreus.</title>
        <authorList>
            <person name="Cho Y.-J."/>
            <person name="Cho A."/>
            <person name="Kim O.-S."/>
            <person name="Lee J.-I."/>
        </authorList>
    </citation>
    <scope>NUCLEOTIDE SEQUENCE [LARGE SCALE GENOMIC DNA]</scope>
    <source>
        <strain evidence="1 2">P27444</strain>
    </source>
</reference>
<name>A0A3E0VCK0_9MICO</name>
<dbReference type="AlphaFoldDB" id="A0A3E0VCK0"/>
<sequence>MKNTEWSAGRWSTEPEHVEVDDDGMRVTAVEGSDAWRITSYGFIHDNAHALLAPLKQTAAVEVSFELNFSEQFDQAGVFLRVSDTEWIKAGVEWSDGEAHLGAVVTRGESDWSLGSTSGWAGRTVTMRASRSGDAITIRARVDEESWRLVRVAPLRAEATVTAGPYCCAPSRAGLVVHFTSWRTTDADTNLHP</sequence>
<organism evidence="1 2">
    <name type="scientific">Subtercola boreus</name>
    <dbReference type="NCBI Taxonomy" id="120213"/>
    <lineage>
        <taxon>Bacteria</taxon>
        <taxon>Bacillati</taxon>
        <taxon>Actinomycetota</taxon>
        <taxon>Actinomycetes</taxon>
        <taxon>Micrococcales</taxon>
        <taxon>Microbacteriaceae</taxon>
        <taxon>Subtercola</taxon>
    </lineage>
</organism>
<dbReference type="PANTHER" id="PTHR35332">
    <property type="entry name" value="REGULATION OF ENOLASE PROTEIN 1"/>
    <property type="match status" value="1"/>
</dbReference>
<dbReference type="InterPro" id="IPR009784">
    <property type="entry name" value="DUF1349"/>
</dbReference>
<evidence type="ECO:0000313" key="1">
    <source>
        <dbReference type="EMBL" id="RFA07616.1"/>
    </source>
</evidence>
<dbReference type="Proteomes" id="UP000256709">
    <property type="component" value="Unassembled WGS sequence"/>
</dbReference>
<protein>
    <recommendedName>
        <fullName evidence="3">Regulation of enolase 1</fullName>
    </recommendedName>
</protein>
<comment type="caution">
    <text evidence="1">The sequence shown here is derived from an EMBL/GenBank/DDBJ whole genome shotgun (WGS) entry which is preliminary data.</text>
</comment>
<dbReference type="InterPro" id="IPR013320">
    <property type="entry name" value="ConA-like_dom_sf"/>
</dbReference>
<evidence type="ECO:0008006" key="3">
    <source>
        <dbReference type="Google" id="ProtNLM"/>
    </source>
</evidence>
<accession>A0A3E0VCK0</accession>